<comment type="caution">
    <text evidence="2">The sequence shown here is derived from an EMBL/GenBank/DDBJ whole genome shotgun (WGS) entry which is preliminary data.</text>
</comment>
<dbReference type="Proteomes" id="UP001066276">
    <property type="component" value="Chromosome 2_1"/>
</dbReference>
<dbReference type="AlphaFoldDB" id="A0AAV7VD72"/>
<dbReference type="EMBL" id="JANPWB010000003">
    <property type="protein sequence ID" value="KAJ1198846.1"/>
    <property type="molecule type" value="Genomic_DNA"/>
</dbReference>
<evidence type="ECO:0000313" key="3">
    <source>
        <dbReference type="Proteomes" id="UP001066276"/>
    </source>
</evidence>
<evidence type="ECO:0000256" key="1">
    <source>
        <dbReference type="SAM" id="MobiDB-lite"/>
    </source>
</evidence>
<gene>
    <name evidence="2" type="ORF">NDU88_002685</name>
</gene>
<sequence>MGAYARKGSGPSRRAPAWHWVEQGCVREVSAGPARTGQPPAGQRSVPAHTTGSRHRPLTSVVTPGSKRRLRFAEHAAPISWAARSARRARVVEMHFSTGAQQLRSRGHG</sequence>
<proteinExistence type="predicted"/>
<evidence type="ECO:0000313" key="2">
    <source>
        <dbReference type="EMBL" id="KAJ1198846.1"/>
    </source>
</evidence>
<accession>A0AAV7VD72</accession>
<feature type="region of interest" description="Disordered" evidence="1">
    <location>
        <begin position="30"/>
        <end position="63"/>
    </location>
</feature>
<protein>
    <submittedName>
        <fullName evidence="2">Uncharacterized protein</fullName>
    </submittedName>
</protein>
<keyword evidence="3" id="KW-1185">Reference proteome</keyword>
<name>A0AAV7VD72_PLEWA</name>
<reference evidence="2" key="1">
    <citation type="journal article" date="2022" name="bioRxiv">
        <title>Sequencing and chromosome-scale assembly of the giantPleurodeles waltlgenome.</title>
        <authorList>
            <person name="Brown T."/>
            <person name="Elewa A."/>
            <person name="Iarovenko S."/>
            <person name="Subramanian E."/>
            <person name="Araus A.J."/>
            <person name="Petzold A."/>
            <person name="Susuki M."/>
            <person name="Suzuki K.-i.T."/>
            <person name="Hayashi T."/>
            <person name="Toyoda A."/>
            <person name="Oliveira C."/>
            <person name="Osipova E."/>
            <person name="Leigh N.D."/>
            <person name="Simon A."/>
            <person name="Yun M.H."/>
        </authorList>
    </citation>
    <scope>NUCLEOTIDE SEQUENCE</scope>
    <source>
        <strain evidence="2">20211129_DDA</strain>
        <tissue evidence="2">Liver</tissue>
    </source>
</reference>
<organism evidence="2 3">
    <name type="scientific">Pleurodeles waltl</name>
    <name type="common">Iberian ribbed newt</name>
    <dbReference type="NCBI Taxonomy" id="8319"/>
    <lineage>
        <taxon>Eukaryota</taxon>
        <taxon>Metazoa</taxon>
        <taxon>Chordata</taxon>
        <taxon>Craniata</taxon>
        <taxon>Vertebrata</taxon>
        <taxon>Euteleostomi</taxon>
        <taxon>Amphibia</taxon>
        <taxon>Batrachia</taxon>
        <taxon>Caudata</taxon>
        <taxon>Salamandroidea</taxon>
        <taxon>Salamandridae</taxon>
        <taxon>Pleurodelinae</taxon>
        <taxon>Pleurodeles</taxon>
    </lineage>
</organism>